<evidence type="ECO:0000256" key="1">
    <source>
        <dbReference type="ARBA" id="ARBA00005495"/>
    </source>
</evidence>
<dbReference type="RefSeq" id="WP_057632167.1">
    <property type="nucleotide sequence ID" value="NZ_LDJI01000006.1"/>
</dbReference>
<evidence type="ECO:0000256" key="4">
    <source>
        <dbReference type="ARBA" id="ARBA00023239"/>
    </source>
</evidence>
<dbReference type="GO" id="GO:0016846">
    <property type="term" value="F:carbon-sulfur lyase activity"/>
    <property type="evidence" value="ECO:0007669"/>
    <property type="project" value="InterPro"/>
</dbReference>
<proteinExistence type="inferred from homology"/>
<dbReference type="STRING" id="405444.ABB26_03385"/>
<evidence type="ECO:0000313" key="6">
    <source>
        <dbReference type="EMBL" id="KRG65602.1"/>
    </source>
</evidence>
<evidence type="ECO:0000313" key="7">
    <source>
        <dbReference type="Proteomes" id="UP000050864"/>
    </source>
</evidence>
<dbReference type="InterPro" id="IPR011057">
    <property type="entry name" value="Mss4-like_sf"/>
</dbReference>
<dbReference type="Gene3D" id="3.90.1590.10">
    <property type="entry name" value="glutathione-dependent formaldehyde- activating enzyme (gfa)"/>
    <property type="match status" value="1"/>
</dbReference>
<dbReference type="Proteomes" id="UP000050864">
    <property type="component" value="Unassembled WGS sequence"/>
</dbReference>
<dbReference type="OrthoDB" id="7765631at2"/>
<dbReference type="GO" id="GO:0046872">
    <property type="term" value="F:metal ion binding"/>
    <property type="evidence" value="ECO:0007669"/>
    <property type="project" value="UniProtKB-KW"/>
</dbReference>
<keyword evidence="4" id="KW-0456">Lyase</keyword>
<dbReference type="PROSITE" id="PS51891">
    <property type="entry name" value="CENP_V_GFA"/>
    <property type="match status" value="1"/>
</dbReference>
<dbReference type="Pfam" id="PF04828">
    <property type="entry name" value="GFA"/>
    <property type="match status" value="1"/>
</dbReference>
<reference evidence="6 7" key="1">
    <citation type="submission" date="2015-05" db="EMBL/GenBank/DDBJ databases">
        <title>Genome sequencing and analysis of members of genus Stenotrophomonas.</title>
        <authorList>
            <person name="Patil P.P."/>
            <person name="Midha S."/>
            <person name="Patil P.B."/>
        </authorList>
    </citation>
    <scope>NUCLEOTIDE SEQUENCE [LARGE SCALE GENOMIC DNA]</scope>
    <source>
        <strain evidence="6 7">DSM 18929</strain>
    </source>
</reference>
<dbReference type="PANTHER" id="PTHR33337">
    <property type="entry name" value="GFA DOMAIN-CONTAINING PROTEIN"/>
    <property type="match status" value="1"/>
</dbReference>
<name>A0A0R0CGR0_9GAMM</name>
<dbReference type="PATRIC" id="fig|405444.3.peg.3344"/>
<dbReference type="AlphaFoldDB" id="A0A0R0CGR0"/>
<keyword evidence="3" id="KW-0862">Zinc</keyword>
<evidence type="ECO:0000259" key="5">
    <source>
        <dbReference type="PROSITE" id="PS51891"/>
    </source>
</evidence>
<gene>
    <name evidence="6" type="ORF">ABB26_03385</name>
</gene>
<comment type="similarity">
    <text evidence="1">Belongs to the Gfa family.</text>
</comment>
<protein>
    <submittedName>
        <fullName evidence="6">Aldehyde-activating protein</fullName>
    </submittedName>
</protein>
<sequence>MKGSCLCGAIEVVAGEHSEIGLCHCSMCRRWSGGPLFAVHCDDKVQVSGDTLKAYRSSEWAERAFCSECGTHLYYRLVPDGEYYVSAGLFQGHEFKLASQIFIDEKPPFYALANDTPTMTGKQVFEQFAVGDN</sequence>
<comment type="caution">
    <text evidence="6">The sequence shown here is derived from an EMBL/GenBank/DDBJ whole genome shotgun (WGS) entry which is preliminary data.</text>
</comment>
<accession>A0A0R0CGR0</accession>
<organism evidence="6 7">
    <name type="scientific">Stenotrophomonas humi</name>
    <dbReference type="NCBI Taxonomy" id="405444"/>
    <lineage>
        <taxon>Bacteria</taxon>
        <taxon>Pseudomonadati</taxon>
        <taxon>Pseudomonadota</taxon>
        <taxon>Gammaproteobacteria</taxon>
        <taxon>Lysobacterales</taxon>
        <taxon>Lysobacteraceae</taxon>
        <taxon>Stenotrophomonas</taxon>
    </lineage>
</organism>
<feature type="domain" description="CENP-V/GFA" evidence="5">
    <location>
        <begin position="1"/>
        <end position="111"/>
    </location>
</feature>
<evidence type="ECO:0000256" key="3">
    <source>
        <dbReference type="ARBA" id="ARBA00022833"/>
    </source>
</evidence>
<dbReference type="SUPFAM" id="SSF51316">
    <property type="entry name" value="Mss4-like"/>
    <property type="match status" value="1"/>
</dbReference>
<evidence type="ECO:0000256" key="2">
    <source>
        <dbReference type="ARBA" id="ARBA00022723"/>
    </source>
</evidence>
<keyword evidence="2" id="KW-0479">Metal-binding</keyword>
<dbReference type="EMBL" id="LDJI01000006">
    <property type="protein sequence ID" value="KRG65602.1"/>
    <property type="molecule type" value="Genomic_DNA"/>
</dbReference>
<keyword evidence="7" id="KW-1185">Reference proteome</keyword>
<dbReference type="PANTHER" id="PTHR33337:SF40">
    <property type="entry name" value="CENP-V_GFA DOMAIN-CONTAINING PROTEIN-RELATED"/>
    <property type="match status" value="1"/>
</dbReference>
<dbReference type="InterPro" id="IPR006913">
    <property type="entry name" value="CENP-V/GFA"/>
</dbReference>